<protein>
    <submittedName>
        <fullName evidence="2">Glycosyltransferase family 2 protein</fullName>
    </submittedName>
</protein>
<evidence type="ECO:0000259" key="1">
    <source>
        <dbReference type="Pfam" id="PF00535"/>
    </source>
</evidence>
<evidence type="ECO:0000313" key="2">
    <source>
        <dbReference type="EMBL" id="MCM1981755.1"/>
    </source>
</evidence>
<dbReference type="InterPro" id="IPR001173">
    <property type="entry name" value="Glyco_trans_2-like"/>
</dbReference>
<dbReference type="Gene3D" id="3.90.550.10">
    <property type="entry name" value="Spore Coat Polysaccharide Biosynthesis Protein SpsA, Chain A"/>
    <property type="match status" value="1"/>
</dbReference>
<dbReference type="SUPFAM" id="SSF53448">
    <property type="entry name" value="Nucleotide-diphospho-sugar transferases"/>
    <property type="match status" value="1"/>
</dbReference>
<reference evidence="2 3" key="1">
    <citation type="journal article" date="2015" name="Genome Announc.">
        <title>Draft Genome Sequence of Filamentous Marine Cyanobacterium Lyngbya confervoides Strain BDU141951.</title>
        <authorList>
            <person name="Chandrababunaidu M.M."/>
            <person name="Sen D."/>
            <person name="Tripathy S."/>
        </authorList>
    </citation>
    <scope>NUCLEOTIDE SEQUENCE [LARGE SCALE GENOMIC DNA]</scope>
    <source>
        <strain evidence="2 3">BDU141951</strain>
    </source>
</reference>
<dbReference type="Pfam" id="PF00535">
    <property type="entry name" value="Glycos_transf_2"/>
    <property type="match status" value="1"/>
</dbReference>
<name>A0ABD4SZI1_9CYAN</name>
<dbReference type="EMBL" id="JTHE03000019">
    <property type="protein sequence ID" value="MCM1981755.1"/>
    <property type="molecule type" value="Genomic_DNA"/>
</dbReference>
<comment type="caution">
    <text evidence="2">The sequence shown here is derived from an EMBL/GenBank/DDBJ whole genome shotgun (WGS) entry which is preliminary data.</text>
</comment>
<accession>A0ABD4SZI1</accession>
<organism evidence="2 3">
    <name type="scientific">Lyngbya confervoides BDU141951</name>
    <dbReference type="NCBI Taxonomy" id="1574623"/>
    <lineage>
        <taxon>Bacteria</taxon>
        <taxon>Bacillati</taxon>
        <taxon>Cyanobacteriota</taxon>
        <taxon>Cyanophyceae</taxon>
        <taxon>Oscillatoriophycideae</taxon>
        <taxon>Oscillatoriales</taxon>
        <taxon>Microcoleaceae</taxon>
        <taxon>Lyngbya</taxon>
    </lineage>
</organism>
<dbReference type="RefSeq" id="WP_166279719.1">
    <property type="nucleotide sequence ID" value="NZ_JTHE03000019.1"/>
</dbReference>
<dbReference type="CDD" id="cd00761">
    <property type="entry name" value="Glyco_tranf_GTA_type"/>
    <property type="match status" value="1"/>
</dbReference>
<feature type="domain" description="Glycosyltransferase 2-like" evidence="1">
    <location>
        <begin position="6"/>
        <end position="127"/>
    </location>
</feature>
<dbReference type="AlphaFoldDB" id="A0ABD4SZI1"/>
<gene>
    <name evidence="2" type="ORF">QQ91_0002765</name>
</gene>
<sequence length="335" mass="37260">MYPLVSVLIPCYNAQKWLETAIHSALGQSWPKVEIIIVDDGSTDASLEIARSFSCDQVNVISQENRGASSARNTALKAAQGDFIQYLDADDFLAPHKIRDQIQILDQSPPQVLAICGTMHFFDGEDPSRGIFHDGMPFYQDSDDPLDWLITLMGGDGEGGMVQPAAWLVPRCVIDQAGPWNEQLALDDDGEYFARVILASAGIRRSPSALTYYRKFRSLQSLSGHQTPQNLRSGLDALNLRAEYILSRTQSNRAIRAITRNYMILAVAAYPFCPAVTEAALDRVQELGGSDYFPPLGGARIQRLQQLVGWKLARRLSVALHQLHLRRMRKSWATA</sequence>
<keyword evidence="3" id="KW-1185">Reference proteome</keyword>
<evidence type="ECO:0000313" key="3">
    <source>
        <dbReference type="Proteomes" id="UP000031561"/>
    </source>
</evidence>
<proteinExistence type="predicted"/>
<dbReference type="PANTHER" id="PTHR22916">
    <property type="entry name" value="GLYCOSYLTRANSFERASE"/>
    <property type="match status" value="1"/>
</dbReference>
<dbReference type="InterPro" id="IPR029044">
    <property type="entry name" value="Nucleotide-diphossugar_trans"/>
</dbReference>
<dbReference type="Proteomes" id="UP000031561">
    <property type="component" value="Unassembled WGS sequence"/>
</dbReference>